<sequence length="61" mass="7172">MAFLDSIKIFRQTSAIQKNLERYHSRFLAVFSIMENRPKNILSFEIYHLSSSFEKLVTAFG</sequence>
<evidence type="ECO:0000313" key="1">
    <source>
        <dbReference type="EMBL" id="KEQ34947.1"/>
    </source>
</evidence>
<dbReference type="Proteomes" id="UP000028090">
    <property type="component" value="Unassembled WGS sequence"/>
</dbReference>
<accession>A0A081PW74</accession>
<evidence type="ECO:0000313" key="2">
    <source>
        <dbReference type="Proteomes" id="UP000028090"/>
    </source>
</evidence>
<dbReference type="AlphaFoldDB" id="A0A081PW74"/>
<organism evidence="1 2">
    <name type="scientific">Streptococcus mitis</name>
    <dbReference type="NCBI Taxonomy" id="28037"/>
    <lineage>
        <taxon>Bacteria</taxon>
        <taxon>Bacillati</taxon>
        <taxon>Bacillota</taxon>
        <taxon>Bacilli</taxon>
        <taxon>Lactobacillales</taxon>
        <taxon>Streptococcaceae</taxon>
        <taxon>Streptococcus</taxon>
        <taxon>Streptococcus mitis group</taxon>
    </lineage>
</organism>
<dbReference type="EMBL" id="JPFU01000013">
    <property type="protein sequence ID" value="KEQ34947.1"/>
    <property type="molecule type" value="Genomic_DNA"/>
</dbReference>
<name>A0A081PW74_STRMT</name>
<comment type="caution">
    <text evidence="1">The sequence shown here is derived from an EMBL/GenBank/DDBJ whole genome shotgun (WGS) entry which is preliminary data.</text>
</comment>
<proteinExistence type="predicted"/>
<reference evidence="1 2" key="1">
    <citation type="submission" date="2014-05" db="EMBL/GenBank/DDBJ databases">
        <authorList>
            <person name="Daugherty S.C."/>
            <person name="Tallon L.J."/>
            <person name="Sadzewicz L."/>
            <person name="Kilian M."/>
            <person name="Tettelin H."/>
        </authorList>
    </citation>
    <scope>NUCLEOTIDE SEQUENCE [LARGE SCALE GENOMIC DNA]</scope>
    <source>
        <strain evidence="1 2">SK629</strain>
    </source>
</reference>
<gene>
    <name evidence="1" type="ORF">SK629_1577</name>
</gene>
<protein>
    <submittedName>
        <fullName evidence="1">Uncharacterized protein</fullName>
    </submittedName>
</protein>